<evidence type="ECO:0000256" key="5">
    <source>
        <dbReference type="ARBA" id="ARBA00022989"/>
    </source>
</evidence>
<keyword evidence="5 12" id="KW-1133">Transmembrane helix</keyword>
<reference evidence="14 15" key="1">
    <citation type="submission" date="2025-08" db="UniProtKB">
        <authorList>
            <consortium name="RefSeq"/>
        </authorList>
    </citation>
    <scope>IDENTIFICATION</scope>
</reference>
<dbReference type="PANTHER" id="PTHR13906">
    <property type="entry name" value="PORCUPINE"/>
    <property type="match status" value="1"/>
</dbReference>
<accession>A0A6P7TMQ4</accession>
<dbReference type="GO" id="GO:1990698">
    <property type="term" value="F:palmitoleoyltransferase activity"/>
    <property type="evidence" value="ECO:0007669"/>
    <property type="project" value="UniProtKB-EC"/>
</dbReference>
<evidence type="ECO:0000256" key="7">
    <source>
        <dbReference type="ARBA" id="ARBA00023315"/>
    </source>
</evidence>
<feature type="transmembrane region" description="Helical" evidence="12">
    <location>
        <begin position="368"/>
        <end position="385"/>
    </location>
</feature>
<dbReference type="GO" id="GO:0016055">
    <property type="term" value="P:Wnt signaling pathway"/>
    <property type="evidence" value="ECO:0007669"/>
    <property type="project" value="UniProtKB-KW"/>
</dbReference>
<evidence type="ECO:0000256" key="6">
    <source>
        <dbReference type="ARBA" id="ARBA00023136"/>
    </source>
</evidence>
<keyword evidence="7" id="KW-0012">Acyltransferase</keyword>
<keyword evidence="3" id="KW-0879">Wnt signaling pathway</keyword>
<dbReference type="RefSeq" id="XP_029652948.1">
    <property type="nucleotide sequence ID" value="XM_029797088.2"/>
</dbReference>
<dbReference type="RefSeq" id="XP_036370920.1">
    <property type="nucleotide sequence ID" value="XM_036515027.1"/>
</dbReference>
<feature type="transmembrane region" description="Helical" evidence="12">
    <location>
        <begin position="240"/>
        <end position="259"/>
    </location>
</feature>
<evidence type="ECO:0000256" key="4">
    <source>
        <dbReference type="ARBA" id="ARBA00022692"/>
    </source>
</evidence>
<dbReference type="AlphaFoldDB" id="A0A6P7TMQ4"/>
<dbReference type="GO" id="GO:0017147">
    <property type="term" value="F:Wnt-protein binding"/>
    <property type="evidence" value="ECO:0007669"/>
    <property type="project" value="TreeGrafter"/>
</dbReference>
<dbReference type="GO" id="GO:0061355">
    <property type="term" value="P:Wnt protein secretion"/>
    <property type="evidence" value="ECO:0007669"/>
    <property type="project" value="TreeGrafter"/>
</dbReference>
<evidence type="ECO:0000256" key="3">
    <source>
        <dbReference type="ARBA" id="ARBA00022687"/>
    </source>
</evidence>
<dbReference type="GO" id="GO:0016020">
    <property type="term" value="C:membrane"/>
    <property type="evidence" value="ECO:0007669"/>
    <property type="project" value="UniProtKB-SubCell"/>
</dbReference>
<dbReference type="Proteomes" id="UP000515154">
    <property type="component" value="Linkage group LG29"/>
</dbReference>
<sequence>MDMDMEAYYSDMENLDEDELMNYFEQEEMYNYDDTVYQQPPLWQLLDTCVLPVIQQTITTVLPLAVACIVSKLVASLTVEGRSETTIQRSVVHFSSGLFGLSILYNFFHSTMLYLLITAGLGYLVITITVFKCRPLCGICVSASVVLIIILLELFIVDSASWHKVRGSQMIMSMKIISLAFDVSDPAVSFLPDIWQYHGYVFNVGTVIFGPWISFHQYCTITQQSVRPMNLHWLFKLTKSILSALICLVMSTCAVGWLIQDHHWKWLTAYRDAMSFRFSHYFVSYLSTLSLTLNGLGSTHVNGEVLWDFDVTRPAYIEVPRSLVETVSNWNIPMHNWLKNYVFKIARPLGNFVAVLLTYAASSLLHGLNFQLAAVLLSLAFYSYIEHVFRQKLAKIYDACILAKKCKDNCSHSAKWNNPYVLITNLAFGLLSIFHLAYLGLMFDSSSQEEKGYDMRHTLDKWSSLGFLSHWVASGTFLFHLLI</sequence>
<dbReference type="InterPro" id="IPR049941">
    <property type="entry name" value="LPLAT_7/PORCN-like"/>
</dbReference>
<feature type="transmembrane region" description="Helical" evidence="12">
    <location>
        <begin position="61"/>
        <end position="79"/>
    </location>
</feature>
<evidence type="ECO:0000256" key="1">
    <source>
        <dbReference type="ARBA" id="ARBA00004141"/>
    </source>
</evidence>
<feature type="transmembrane region" description="Helical" evidence="12">
    <location>
        <begin position="420"/>
        <end position="442"/>
    </location>
</feature>
<dbReference type="GO" id="GO:0005783">
    <property type="term" value="C:endoplasmic reticulum"/>
    <property type="evidence" value="ECO:0007669"/>
    <property type="project" value="TreeGrafter"/>
</dbReference>
<dbReference type="Pfam" id="PF03062">
    <property type="entry name" value="MBOAT"/>
    <property type="match status" value="1"/>
</dbReference>
<evidence type="ECO:0000256" key="11">
    <source>
        <dbReference type="ARBA" id="ARBA00047978"/>
    </source>
</evidence>
<feature type="transmembrane region" description="Helical" evidence="12">
    <location>
        <begin position="462"/>
        <end position="482"/>
    </location>
</feature>
<comment type="similarity">
    <text evidence="8">Belongs to the membrane-bound acyltransferase family. Porcupine subfamily.</text>
</comment>
<evidence type="ECO:0000256" key="2">
    <source>
        <dbReference type="ARBA" id="ARBA00022679"/>
    </source>
</evidence>
<dbReference type="EC" id="2.3.1.250" evidence="9"/>
<evidence type="ECO:0000313" key="14">
    <source>
        <dbReference type="RefSeq" id="XP_029652948.1"/>
    </source>
</evidence>
<evidence type="ECO:0000256" key="12">
    <source>
        <dbReference type="SAM" id="Phobius"/>
    </source>
</evidence>
<keyword evidence="4 12" id="KW-0812">Transmembrane</keyword>
<gene>
    <name evidence="14 15" type="primary">LOC115226104</name>
</gene>
<dbReference type="PANTHER" id="PTHR13906:SF12">
    <property type="entry name" value="PROTEIN-SERINE O-PALMITOLEOYLTRANSFERASE PORCUPINE"/>
    <property type="match status" value="1"/>
</dbReference>
<evidence type="ECO:0000313" key="13">
    <source>
        <dbReference type="Proteomes" id="UP000515154"/>
    </source>
</evidence>
<proteinExistence type="inferred from homology"/>
<comment type="catalytic activity">
    <reaction evidence="11">
        <text>[Wnt protein]-L-serine + (9Z)-hexadecenoyl-CoA = [Wnt protein]-O-(9Z)-hexadecenoyl-L-serine + CoA</text>
        <dbReference type="Rhea" id="RHEA:45336"/>
        <dbReference type="Rhea" id="RHEA-COMP:11170"/>
        <dbReference type="Rhea" id="RHEA-COMP:11171"/>
        <dbReference type="ChEBI" id="CHEBI:29999"/>
        <dbReference type="ChEBI" id="CHEBI:57287"/>
        <dbReference type="ChEBI" id="CHEBI:61540"/>
        <dbReference type="ChEBI" id="CHEBI:85189"/>
        <dbReference type="EC" id="2.3.1.250"/>
    </reaction>
</comment>
<evidence type="ECO:0000256" key="9">
    <source>
        <dbReference type="ARBA" id="ARBA00038867"/>
    </source>
</evidence>
<feature type="transmembrane region" description="Helical" evidence="12">
    <location>
        <begin position="91"/>
        <end position="108"/>
    </location>
</feature>
<feature type="transmembrane region" description="Helical" evidence="12">
    <location>
        <begin position="136"/>
        <end position="157"/>
    </location>
</feature>
<evidence type="ECO:0000313" key="15">
    <source>
        <dbReference type="RefSeq" id="XP_036370920.1"/>
    </source>
</evidence>
<protein>
    <recommendedName>
        <fullName evidence="10">Protein-serine O-palmitoleoyltransferase porcupine</fullName>
        <ecNumber evidence="9">2.3.1.250</ecNumber>
    </recommendedName>
</protein>
<comment type="subcellular location">
    <subcellularLocation>
        <location evidence="1">Membrane</location>
        <topology evidence="1">Multi-pass membrane protein</topology>
    </subcellularLocation>
</comment>
<dbReference type="KEGG" id="osn:115226104"/>
<evidence type="ECO:0000256" key="8">
    <source>
        <dbReference type="ARBA" id="ARBA00038269"/>
    </source>
</evidence>
<keyword evidence="2" id="KW-0808">Transferase</keyword>
<feature type="transmembrane region" description="Helical" evidence="12">
    <location>
        <begin position="114"/>
        <end position="131"/>
    </location>
</feature>
<organism evidence="13 14">
    <name type="scientific">Octopus sinensis</name>
    <name type="common">East Asian common octopus</name>
    <dbReference type="NCBI Taxonomy" id="2607531"/>
    <lineage>
        <taxon>Eukaryota</taxon>
        <taxon>Metazoa</taxon>
        <taxon>Spiralia</taxon>
        <taxon>Lophotrochozoa</taxon>
        <taxon>Mollusca</taxon>
        <taxon>Cephalopoda</taxon>
        <taxon>Coleoidea</taxon>
        <taxon>Octopodiformes</taxon>
        <taxon>Octopoda</taxon>
        <taxon>Incirrata</taxon>
        <taxon>Octopodidae</taxon>
        <taxon>Octopus</taxon>
    </lineage>
</organism>
<feature type="transmembrane region" description="Helical" evidence="12">
    <location>
        <begin position="200"/>
        <end position="219"/>
    </location>
</feature>
<keyword evidence="6 12" id="KW-0472">Membrane</keyword>
<name>A0A6P7TMQ4_9MOLL</name>
<evidence type="ECO:0000256" key="10">
    <source>
        <dbReference type="ARBA" id="ARBA00040371"/>
    </source>
</evidence>
<keyword evidence="13" id="KW-1185">Reference proteome</keyword>
<dbReference type="InterPro" id="IPR004299">
    <property type="entry name" value="MBOAT_fam"/>
</dbReference>
<dbReference type="GO" id="GO:0030258">
    <property type="term" value="P:lipid modification"/>
    <property type="evidence" value="ECO:0007669"/>
    <property type="project" value="TreeGrafter"/>
</dbReference>